<keyword evidence="1" id="KW-0812">Transmembrane</keyword>
<gene>
    <name evidence="2" type="ORF">EV378_5775</name>
</gene>
<evidence type="ECO:0000256" key="1">
    <source>
        <dbReference type="SAM" id="Phobius"/>
    </source>
</evidence>
<dbReference type="RefSeq" id="WP_132430489.1">
    <property type="nucleotide sequence ID" value="NZ_SMFZ01000002.1"/>
</dbReference>
<dbReference type="Proteomes" id="UP000295560">
    <property type="component" value="Unassembled WGS sequence"/>
</dbReference>
<feature type="transmembrane region" description="Helical" evidence="1">
    <location>
        <begin position="28"/>
        <end position="45"/>
    </location>
</feature>
<accession>A0A4R1HHQ8</accession>
<comment type="caution">
    <text evidence="2">The sequence shown here is derived from an EMBL/GenBank/DDBJ whole genome shotgun (WGS) entry which is preliminary data.</text>
</comment>
<feature type="transmembrane region" description="Helical" evidence="1">
    <location>
        <begin position="52"/>
        <end position="74"/>
    </location>
</feature>
<reference evidence="2 3" key="1">
    <citation type="submission" date="2019-03" db="EMBL/GenBank/DDBJ databases">
        <title>Sequencing the genomes of 1000 actinobacteria strains.</title>
        <authorList>
            <person name="Klenk H.-P."/>
        </authorList>
    </citation>
    <scope>NUCLEOTIDE SEQUENCE [LARGE SCALE GENOMIC DNA]</scope>
    <source>
        <strain evidence="2 3">DSM 44969</strain>
    </source>
</reference>
<dbReference type="OrthoDB" id="9808598at2"/>
<keyword evidence="1" id="KW-1133">Transmembrane helix</keyword>
<name>A0A4R1HHQ8_PSEEN</name>
<keyword evidence="1" id="KW-0472">Membrane</keyword>
<proteinExistence type="predicted"/>
<evidence type="ECO:0000313" key="3">
    <source>
        <dbReference type="Proteomes" id="UP000295560"/>
    </source>
</evidence>
<keyword evidence="3" id="KW-1185">Reference proteome</keyword>
<dbReference type="AlphaFoldDB" id="A0A4R1HHQ8"/>
<sequence>MRRPWVVLLVAIVLPGVGHVLNRLPTRGLMFVFYTILLGVITWHLTTPDHSLVGRLAGGLFVYAISIVDAYQWAAVRARSTAVAAGTGVRAGS</sequence>
<dbReference type="EMBL" id="SMFZ01000002">
    <property type="protein sequence ID" value="TCK21784.1"/>
    <property type="molecule type" value="Genomic_DNA"/>
</dbReference>
<protein>
    <submittedName>
        <fullName evidence="2">Uncharacterized protein</fullName>
    </submittedName>
</protein>
<organism evidence="2 3">
    <name type="scientific">Pseudonocardia endophytica</name>
    <dbReference type="NCBI Taxonomy" id="401976"/>
    <lineage>
        <taxon>Bacteria</taxon>
        <taxon>Bacillati</taxon>
        <taxon>Actinomycetota</taxon>
        <taxon>Actinomycetes</taxon>
        <taxon>Pseudonocardiales</taxon>
        <taxon>Pseudonocardiaceae</taxon>
        <taxon>Pseudonocardia</taxon>
    </lineage>
</organism>
<evidence type="ECO:0000313" key="2">
    <source>
        <dbReference type="EMBL" id="TCK21784.1"/>
    </source>
</evidence>